<keyword evidence="3" id="KW-1185">Reference proteome</keyword>
<reference evidence="2" key="1">
    <citation type="submission" date="2021-03" db="EMBL/GenBank/DDBJ databases">
        <title>Evolutionary innovations through gain and loss of genes in the ectomycorrhizal Boletales.</title>
        <authorList>
            <person name="Wu G."/>
            <person name="Miyauchi S."/>
            <person name="Morin E."/>
            <person name="Yang Z.-L."/>
            <person name="Xu J."/>
            <person name="Martin F.M."/>
        </authorList>
    </citation>
    <scope>NUCLEOTIDE SEQUENCE</scope>
    <source>
        <strain evidence="2">BR01</strain>
    </source>
</reference>
<dbReference type="EMBL" id="JAGFBS010000022">
    <property type="protein sequence ID" value="KAG6373452.1"/>
    <property type="molecule type" value="Genomic_DNA"/>
</dbReference>
<name>A0A8I2YKK6_9AGAM</name>
<sequence>MLAIPLTDTLNTIIKTEPTDDLMVPLKLEDTKNISRSPQPQSRRRRRRIEVLLPTRRQVYGNNLPVFENASSFIDSKNLLKLIIKKEEEKSSIFLPFGKIEIKKEEMLSEDVVNRRIAHVPSFDVELDPAMRDVTTTRLFTSKTWGGNTQDTFPRIRQEMLDRHGMDDFMYLNLYLNPHAPQWPGAPGLFFTSSVDPNAREWPTIQRVLVRLKTNRWLYVGQYQCTPAPSLTPDEWTSQSPKVKKTWITKVSTKGWCTDIRAKIVLQKRLGRDPTAEEFQDAYDSEEKFHATPEEVHRAFDQGHAFIQAWCMKCVGYDENFQREIAAGNAAN</sequence>
<gene>
    <name evidence="2" type="ORF">JVT61DRAFT_6605</name>
</gene>
<comment type="caution">
    <text evidence="2">The sequence shown here is derived from an EMBL/GenBank/DDBJ whole genome shotgun (WGS) entry which is preliminary data.</text>
</comment>
<evidence type="ECO:0000259" key="1">
    <source>
        <dbReference type="Pfam" id="PF20411"/>
    </source>
</evidence>
<protein>
    <recommendedName>
        <fullName evidence="1">DUF6697 domain-containing protein</fullName>
    </recommendedName>
</protein>
<evidence type="ECO:0000313" key="2">
    <source>
        <dbReference type="EMBL" id="KAG6373452.1"/>
    </source>
</evidence>
<accession>A0A8I2YKK6</accession>
<dbReference type="InterPro" id="IPR046520">
    <property type="entry name" value="DUF6697"/>
</dbReference>
<dbReference type="AlphaFoldDB" id="A0A8I2YKK6"/>
<evidence type="ECO:0000313" key="3">
    <source>
        <dbReference type="Proteomes" id="UP000683000"/>
    </source>
</evidence>
<dbReference type="OrthoDB" id="3176940at2759"/>
<dbReference type="Proteomes" id="UP000683000">
    <property type="component" value="Unassembled WGS sequence"/>
</dbReference>
<feature type="domain" description="DUF6697" evidence="1">
    <location>
        <begin position="136"/>
        <end position="327"/>
    </location>
</feature>
<proteinExistence type="predicted"/>
<dbReference type="Pfam" id="PF20411">
    <property type="entry name" value="DUF6697"/>
    <property type="match status" value="1"/>
</dbReference>
<organism evidence="2 3">
    <name type="scientific">Boletus reticuloceps</name>
    <dbReference type="NCBI Taxonomy" id="495285"/>
    <lineage>
        <taxon>Eukaryota</taxon>
        <taxon>Fungi</taxon>
        <taxon>Dikarya</taxon>
        <taxon>Basidiomycota</taxon>
        <taxon>Agaricomycotina</taxon>
        <taxon>Agaricomycetes</taxon>
        <taxon>Agaricomycetidae</taxon>
        <taxon>Boletales</taxon>
        <taxon>Boletineae</taxon>
        <taxon>Boletaceae</taxon>
        <taxon>Boletoideae</taxon>
        <taxon>Boletus</taxon>
    </lineage>
</organism>